<evidence type="ECO:0000313" key="3">
    <source>
        <dbReference type="WBParaSite" id="ACRNAN_scaffold3114.g14173.t1"/>
    </source>
</evidence>
<dbReference type="WBParaSite" id="ACRNAN_scaffold3114.g14173.t1">
    <property type="protein sequence ID" value="ACRNAN_scaffold3114.g14173.t1"/>
    <property type="gene ID" value="ACRNAN_scaffold3114.g14173"/>
</dbReference>
<keyword evidence="2" id="KW-1185">Reference proteome</keyword>
<proteinExistence type="predicted"/>
<protein>
    <submittedName>
        <fullName evidence="3">Uncharacterized protein</fullName>
    </submittedName>
</protein>
<sequence>MKLVNITTVGTTQVDIQSDLNSNNITLNNNDGFVLRAVLLNQNNDSQTPVAILLPQKLRQISNPNYGDAIISSITKIIGCSEFNCYLTFAITLNASKIVPVLWVDIKPEVKEKHQLIYWFSDNAFTMTTPQVRVDLKIFYTNDSSLQLTTQDLIITRMKMRSSKVPDQRSTQSTTNPTSTLSTINLISTKSSTNLTTTQSASQADEISP</sequence>
<dbReference type="AlphaFoldDB" id="A0A914DMT1"/>
<feature type="compositionally biased region" description="Polar residues" evidence="1">
    <location>
        <begin position="168"/>
        <end position="177"/>
    </location>
</feature>
<accession>A0A914DMT1</accession>
<name>A0A914DMT1_9BILA</name>
<evidence type="ECO:0000313" key="2">
    <source>
        <dbReference type="Proteomes" id="UP000887540"/>
    </source>
</evidence>
<feature type="region of interest" description="Disordered" evidence="1">
    <location>
        <begin position="161"/>
        <end position="180"/>
    </location>
</feature>
<dbReference type="Proteomes" id="UP000887540">
    <property type="component" value="Unplaced"/>
</dbReference>
<reference evidence="3" key="1">
    <citation type="submission" date="2022-11" db="UniProtKB">
        <authorList>
            <consortium name="WormBaseParasite"/>
        </authorList>
    </citation>
    <scope>IDENTIFICATION</scope>
</reference>
<organism evidence="2 3">
    <name type="scientific">Acrobeloides nanus</name>
    <dbReference type="NCBI Taxonomy" id="290746"/>
    <lineage>
        <taxon>Eukaryota</taxon>
        <taxon>Metazoa</taxon>
        <taxon>Ecdysozoa</taxon>
        <taxon>Nematoda</taxon>
        <taxon>Chromadorea</taxon>
        <taxon>Rhabditida</taxon>
        <taxon>Tylenchina</taxon>
        <taxon>Cephalobomorpha</taxon>
        <taxon>Cephaloboidea</taxon>
        <taxon>Cephalobidae</taxon>
        <taxon>Acrobeloides</taxon>
    </lineage>
</organism>
<evidence type="ECO:0000256" key="1">
    <source>
        <dbReference type="SAM" id="MobiDB-lite"/>
    </source>
</evidence>